<evidence type="ECO:0000313" key="1">
    <source>
        <dbReference type="EMBL" id="KDQ22375.1"/>
    </source>
</evidence>
<feature type="non-terminal residue" evidence="1">
    <location>
        <position position="1"/>
    </location>
</feature>
<dbReference type="Pfam" id="PF18759">
    <property type="entry name" value="Plavaka"/>
    <property type="match status" value="1"/>
</dbReference>
<dbReference type="OrthoDB" id="3267098at2759"/>
<evidence type="ECO:0000313" key="2">
    <source>
        <dbReference type="Proteomes" id="UP000027073"/>
    </source>
</evidence>
<organism evidence="1 2">
    <name type="scientific">Pleurotus ostreatus (strain PC15)</name>
    <name type="common">Oyster mushroom</name>
    <dbReference type="NCBI Taxonomy" id="1137138"/>
    <lineage>
        <taxon>Eukaryota</taxon>
        <taxon>Fungi</taxon>
        <taxon>Dikarya</taxon>
        <taxon>Basidiomycota</taxon>
        <taxon>Agaricomycotina</taxon>
        <taxon>Agaricomycetes</taxon>
        <taxon>Agaricomycetidae</taxon>
        <taxon>Agaricales</taxon>
        <taxon>Pleurotineae</taxon>
        <taxon>Pleurotaceae</taxon>
        <taxon>Pleurotus</taxon>
    </lineage>
</organism>
<name>A0A067N605_PLEO1</name>
<reference evidence="2" key="1">
    <citation type="journal article" date="2014" name="Proc. Natl. Acad. Sci. U.S.A.">
        <title>Extensive sampling of basidiomycete genomes demonstrates inadequacy of the white-rot/brown-rot paradigm for wood decay fungi.</title>
        <authorList>
            <person name="Riley R."/>
            <person name="Salamov A.A."/>
            <person name="Brown D.W."/>
            <person name="Nagy L.G."/>
            <person name="Floudas D."/>
            <person name="Held B.W."/>
            <person name="Levasseur A."/>
            <person name="Lombard V."/>
            <person name="Morin E."/>
            <person name="Otillar R."/>
            <person name="Lindquist E.A."/>
            <person name="Sun H."/>
            <person name="LaButti K.M."/>
            <person name="Schmutz J."/>
            <person name="Jabbour D."/>
            <person name="Luo H."/>
            <person name="Baker S.E."/>
            <person name="Pisabarro A.G."/>
            <person name="Walton J.D."/>
            <person name="Blanchette R.A."/>
            <person name="Henrissat B."/>
            <person name="Martin F."/>
            <person name="Cullen D."/>
            <person name="Hibbett D.S."/>
            <person name="Grigoriev I.V."/>
        </authorList>
    </citation>
    <scope>NUCLEOTIDE SEQUENCE [LARGE SCALE GENOMIC DNA]</scope>
    <source>
        <strain evidence="2">PC15</strain>
    </source>
</reference>
<dbReference type="HOGENOM" id="CLU_002498_9_3_1"/>
<dbReference type="InParanoid" id="A0A067N605"/>
<dbReference type="InterPro" id="IPR041078">
    <property type="entry name" value="Plavaka"/>
</dbReference>
<gene>
    <name evidence="1" type="ORF">PLEOSDRAFT_1050155</name>
</gene>
<protein>
    <submittedName>
        <fullName evidence="1">Uncharacterized protein</fullName>
    </submittedName>
</protein>
<dbReference type="Proteomes" id="UP000027073">
    <property type="component" value="Unassembled WGS sequence"/>
</dbReference>
<dbReference type="STRING" id="1137138.A0A067N605"/>
<accession>A0A067N605</accession>
<sequence>LPDTFEDWAKEFHVKWSTQKGDILTHCRRELFHAVWKHLLNDEFLAAYKHGIVIKCVDGVERRVYPRIFTYSADYPEKVLIATIRDKGMCPCPRCLVSKAALDKMGLRRDRTMRETLRRIPMNLVERARNFIYRTALPIGGAAVNNLLKASSSIPVLNAFTSCLTDAARVNDVFNTSRILVVDLLHEFELGVWKALFTHLIRMLYASPCGGELVNELNLRFRSTPTFGNSTIRKFANNAADMKKLAARDFEDLLQCSIPAFSGLFDEPHNKRLMKLLYQMAQWHSLAKLRMHTDTTVTYFDNLTTKLGKIMRDFEKLTCSEYDTVELPKETAARIRRQAQSAQKATGAAATSQQPAPVHYYRMYLIRSLKICMQGELAHRIVKRLYAITNKRDATGQIAKHYRRERALALSREARAHPLPTQPHEELPAASAEQLDAPPECHYVISPSRSQPIILPTFLKNGVADPARKDFLPKLQDHILGRLKKDSPFNASDLTSGYTDEERNTVRILGNKIFSVQTMHINYTSYDVRRDQDCINPRTDNRDIVLCAPSGDDDTYWYARVLGIFHANVLLHDNHSGVSQQPSHIEFLWVRWFGSISGYQDGMRHAKLPKVGFVEDNVSQDNYAFGFLDPSIVLRACHLIPDFHTGRTNDRLAAYSGSFARRPHETDDWAEFYVNM</sequence>
<dbReference type="VEuPathDB" id="FungiDB:PLEOSDRAFT_1050155"/>
<dbReference type="EMBL" id="KL198014">
    <property type="protein sequence ID" value="KDQ22375.1"/>
    <property type="molecule type" value="Genomic_DNA"/>
</dbReference>
<dbReference type="AlphaFoldDB" id="A0A067N605"/>
<proteinExistence type="predicted"/>